<proteinExistence type="predicted"/>
<dbReference type="Pfam" id="PF21708">
    <property type="entry name" value="Glyco_hydro_59_C"/>
    <property type="match status" value="1"/>
</dbReference>
<keyword evidence="5" id="KW-0325">Glycoprotein</keyword>
<evidence type="ECO:0000256" key="6">
    <source>
        <dbReference type="ARBA" id="ARBA00023295"/>
    </source>
</evidence>
<keyword evidence="4" id="KW-1015">Disulfide bond</keyword>
<evidence type="ECO:0008006" key="12">
    <source>
        <dbReference type="Google" id="ProtNLM"/>
    </source>
</evidence>
<evidence type="ECO:0000256" key="5">
    <source>
        <dbReference type="ARBA" id="ARBA00023180"/>
    </source>
</evidence>
<protein>
    <recommendedName>
        <fullName evidence="12">Glycosyl hydrolase family 59 central domain-containing protein</fullName>
    </recommendedName>
</protein>
<keyword evidence="1" id="KW-0732">Signal</keyword>
<dbReference type="Gene3D" id="3.20.20.80">
    <property type="entry name" value="Glycosidases"/>
    <property type="match status" value="1"/>
</dbReference>
<dbReference type="Proteomes" id="UP001186944">
    <property type="component" value="Unassembled WGS sequence"/>
</dbReference>
<keyword evidence="11" id="KW-1185">Reference proteome</keyword>
<keyword evidence="6" id="KW-0326">Glycosidase</keyword>
<dbReference type="InterPro" id="IPR001286">
    <property type="entry name" value="Glyco_hydro_59"/>
</dbReference>
<dbReference type="GO" id="GO:0004336">
    <property type="term" value="F:galactosylceramidase activity"/>
    <property type="evidence" value="ECO:0007669"/>
    <property type="project" value="InterPro"/>
</dbReference>
<dbReference type="Pfam" id="PF02057">
    <property type="entry name" value="Glyco_hydro_59"/>
    <property type="match status" value="1"/>
</dbReference>
<evidence type="ECO:0000313" key="10">
    <source>
        <dbReference type="EMBL" id="KAK3095500.1"/>
    </source>
</evidence>
<evidence type="ECO:0000259" key="9">
    <source>
        <dbReference type="Pfam" id="PF21708"/>
    </source>
</evidence>
<dbReference type="InterPro" id="IPR049162">
    <property type="entry name" value="GH59_C"/>
</dbReference>
<dbReference type="InterPro" id="IPR017853">
    <property type="entry name" value="GH"/>
</dbReference>
<dbReference type="FunFam" id="3.20.20.80:FF:000026">
    <property type="entry name" value="galactocerebrosidase precursor"/>
    <property type="match status" value="1"/>
</dbReference>
<keyword evidence="2" id="KW-0378">Hydrolase</keyword>
<evidence type="ECO:0000256" key="4">
    <source>
        <dbReference type="ARBA" id="ARBA00023157"/>
    </source>
</evidence>
<evidence type="ECO:0000259" key="7">
    <source>
        <dbReference type="Pfam" id="PF02057"/>
    </source>
</evidence>
<dbReference type="PANTHER" id="PTHR15172:SF1">
    <property type="entry name" value="GALACTOCEREBROSIDASE"/>
    <property type="match status" value="1"/>
</dbReference>
<dbReference type="GO" id="GO:0016020">
    <property type="term" value="C:membrane"/>
    <property type="evidence" value="ECO:0007669"/>
    <property type="project" value="GOC"/>
</dbReference>
<gene>
    <name evidence="10" type="ORF">FSP39_015418</name>
</gene>
<dbReference type="AlphaFoldDB" id="A0AA88Y0B4"/>
<feature type="domain" description="Glycosyl hydrolase family 59 catalytic" evidence="7">
    <location>
        <begin position="51"/>
        <end position="187"/>
    </location>
</feature>
<organism evidence="10 11">
    <name type="scientific">Pinctada imbricata</name>
    <name type="common">Atlantic pearl-oyster</name>
    <name type="synonym">Pinctada martensii</name>
    <dbReference type="NCBI Taxonomy" id="66713"/>
    <lineage>
        <taxon>Eukaryota</taxon>
        <taxon>Metazoa</taxon>
        <taxon>Spiralia</taxon>
        <taxon>Lophotrochozoa</taxon>
        <taxon>Mollusca</taxon>
        <taxon>Bivalvia</taxon>
        <taxon>Autobranchia</taxon>
        <taxon>Pteriomorphia</taxon>
        <taxon>Pterioida</taxon>
        <taxon>Pterioidea</taxon>
        <taxon>Pteriidae</taxon>
        <taxon>Pinctada</taxon>
    </lineage>
</organism>
<comment type="caution">
    <text evidence="10">The sequence shown here is derived from an EMBL/GenBank/DDBJ whole genome shotgun (WGS) entry which is preliminary data.</text>
</comment>
<name>A0AA88Y0B4_PINIB</name>
<evidence type="ECO:0000313" key="11">
    <source>
        <dbReference type="Proteomes" id="UP001186944"/>
    </source>
</evidence>
<accession>A0AA88Y0B4</accession>
<evidence type="ECO:0000256" key="1">
    <source>
        <dbReference type="ARBA" id="ARBA00022729"/>
    </source>
</evidence>
<dbReference type="EMBL" id="VSWD01000008">
    <property type="protein sequence ID" value="KAK3095500.1"/>
    <property type="molecule type" value="Genomic_DNA"/>
</dbReference>
<feature type="domain" description="Glycosyl hydrolase family 59 C-terminal lectin" evidence="9">
    <location>
        <begin position="349"/>
        <end position="523"/>
    </location>
</feature>
<dbReference type="PANTHER" id="PTHR15172">
    <property type="entry name" value="GALACTOCEREBROSIDASE"/>
    <property type="match status" value="1"/>
</dbReference>
<evidence type="ECO:0000259" key="8">
    <source>
        <dbReference type="Pfam" id="PF17387"/>
    </source>
</evidence>
<dbReference type="GO" id="GO:0006683">
    <property type="term" value="P:galactosylceramide catabolic process"/>
    <property type="evidence" value="ECO:0007669"/>
    <property type="project" value="InterPro"/>
</dbReference>
<sequence length="559" mass="62110">MYLNNIFHGDYLDYTCTDFAAFSSQPNFAASLHILKVEIGGDAQSTDSQSFMDQRGFQKVKIVASDSKWSIVSDIKKDTKLAGAVDYIGVHYPGTNSPSDAKAVGKQLWSSEDYSTFNDNVGAGCWARILNQNYVNGLMTSTISWNLIASYYEALPYTRNGLMTADTPWSGFYRVESPIWMTAHTTQFVWPGWTYFAHDKGVYKLKKGGSMVSFLCPMKKDLTIIIETLSHDHSVCIRPPLPPYTVEKQDITIQLKGYFANLTSINVWYSKLGFGNDSSTLFKKMTPLKVTDGKVSLSVGVDEVYTLTTQDGGNKGVYPEPPADKAFPLPYKDNFEDYAEHAEPNNFAQQIGAFEVVQTNDVRKKVLLQKVLEYPCSWCEAEKAEKALNIIGNYQWREVHITVDFMIPPINGTTGVFVAGRIDKGGCVSWEAKGIFLYIFPKTKSCILANDLARTQVIYQGQVSNVTMGWNTVDLLLKKDYAVGVVNGEFLFNVSVPSQPANGFVGLGTDSFGLANFDNFAINPSSQGETMLNSLSRVNTLSSRNKNRSSDTLYFKPGL</sequence>
<keyword evidence="3" id="KW-0443">Lipid metabolism</keyword>
<dbReference type="SUPFAM" id="SSF51445">
    <property type="entry name" value="(Trans)glycosidases"/>
    <property type="match status" value="1"/>
</dbReference>
<feature type="domain" description="Glycosyl hydrolase family 59 central" evidence="8">
    <location>
        <begin position="199"/>
        <end position="313"/>
    </location>
</feature>
<reference evidence="10" key="1">
    <citation type="submission" date="2019-08" db="EMBL/GenBank/DDBJ databases">
        <title>The improved chromosome-level genome for the pearl oyster Pinctada fucata martensii using PacBio sequencing and Hi-C.</title>
        <authorList>
            <person name="Zheng Z."/>
        </authorList>
    </citation>
    <scope>NUCLEOTIDE SEQUENCE</scope>
    <source>
        <strain evidence="10">ZZ-2019</strain>
        <tissue evidence="10">Adductor muscle</tissue>
    </source>
</reference>
<dbReference type="InterPro" id="IPR049161">
    <property type="entry name" value="GH59_cat"/>
</dbReference>
<dbReference type="GO" id="GO:0005764">
    <property type="term" value="C:lysosome"/>
    <property type="evidence" value="ECO:0007669"/>
    <property type="project" value="TreeGrafter"/>
</dbReference>
<evidence type="ECO:0000256" key="2">
    <source>
        <dbReference type="ARBA" id="ARBA00022801"/>
    </source>
</evidence>
<evidence type="ECO:0000256" key="3">
    <source>
        <dbReference type="ARBA" id="ARBA00023098"/>
    </source>
</evidence>
<dbReference type="InterPro" id="IPR035394">
    <property type="entry name" value="Glyco_hydro_59_dom"/>
</dbReference>
<dbReference type="Gene3D" id="2.60.120.560">
    <property type="entry name" value="Exo-inulinase, domain 1"/>
    <property type="match status" value="1"/>
</dbReference>
<dbReference type="Pfam" id="PF17387">
    <property type="entry name" value="Glyco_hydro_59M"/>
    <property type="match status" value="1"/>
</dbReference>